<organism evidence="1 2">
    <name type="scientific">Trapa incisa</name>
    <dbReference type="NCBI Taxonomy" id="236973"/>
    <lineage>
        <taxon>Eukaryota</taxon>
        <taxon>Viridiplantae</taxon>
        <taxon>Streptophyta</taxon>
        <taxon>Embryophyta</taxon>
        <taxon>Tracheophyta</taxon>
        <taxon>Spermatophyta</taxon>
        <taxon>Magnoliopsida</taxon>
        <taxon>eudicotyledons</taxon>
        <taxon>Gunneridae</taxon>
        <taxon>Pentapetalae</taxon>
        <taxon>rosids</taxon>
        <taxon>malvids</taxon>
        <taxon>Myrtales</taxon>
        <taxon>Lythraceae</taxon>
        <taxon>Trapa</taxon>
    </lineage>
</organism>
<dbReference type="AlphaFoldDB" id="A0AAN7K1V9"/>
<evidence type="ECO:0000313" key="2">
    <source>
        <dbReference type="Proteomes" id="UP001345219"/>
    </source>
</evidence>
<protein>
    <submittedName>
        <fullName evidence="1">Uncharacterized protein</fullName>
    </submittedName>
</protein>
<gene>
    <name evidence="1" type="ORF">SAY87_006846</name>
</gene>
<proteinExistence type="predicted"/>
<reference evidence="1 2" key="1">
    <citation type="journal article" date="2023" name="Hortic Res">
        <title>Pangenome of water caltrop reveals structural variations and asymmetric subgenome divergence after allopolyploidization.</title>
        <authorList>
            <person name="Zhang X."/>
            <person name="Chen Y."/>
            <person name="Wang L."/>
            <person name="Yuan Y."/>
            <person name="Fang M."/>
            <person name="Shi L."/>
            <person name="Lu R."/>
            <person name="Comes H.P."/>
            <person name="Ma Y."/>
            <person name="Chen Y."/>
            <person name="Huang G."/>
            <person name="Zhou Y."/>
            <person name="Zheng Z."/>
            <person name="Qiu Y."/>
        </authorList>
    </citation>
    <scope>NUCLEOTIDE SEQUENCE [LARGE SCALE GENOMIC DNA]</scope>
    <source>
        <tissue evidence="1">Roots</tissue>
    </source>
</reference>
<dbReference type="EMBL" id="JAXIOK010000013">
    <property type="protein sequence ID" value="KAK4756719.1"/>
    <property type="molecule type" value="Genomic_DNA"/>
</dbReference>
<evidence type="ECO:0000313" key="1">
    <source>
        <dbReference type="EMBL" id="KAK4756719.1"/>
    </source>
</evidence>
<comment type="caution">
    <text evidence="1">The sequence shown here is derived from an EMBL/GenBank/DDBJ whole genome shotgun (WGS) entry which is preliminary data.</text>
</comment>
<accession>A0AAN7K1V9</accession>
<name>A0AAN7K1V9_9MYRT</name>
<sequence length="134" mass="15658">MNFERNLHLGMMQLFSELCMFLSRLSSSKLLWFNLRHCSILLLKVACVLVIVTFEYNMRLNSPNRVLTDLFVGKLYAVCGHMVYVDLTHMDDHNLIVMIHNDCLLIWMLGEESASCRAHNRRHNFSTLESQLPQ</sequence>
<dbReference type="Proteomes" id="UP001345219">
    <property type="component" value="Chromosome 6"/>
</dbReference>
<keyword evidence="2" id="KW-1185">Reference proteome</keyword>